<dbReference type="STRING" id="445709.ABW99_17255"/>
<dbReference type="SUPFAM" id="SSF52172">
    <property type="entry name" value="CheY-like"/>
    <property type="match status" value="1"/>
</dbReference>
<dbReference type="InterPro" id="IPR011006">
    <property type="entry name" value="CheY-like_superfamily"/>
</dbReference>
<evidence type="ECO:0000313" key="5">
    <source>
        <dbReference type="Proteomes" id="UP000036700"/>
    </source>
</evidence>
<evidence type="ECO:0000313" key="4">
    <source>
        <dbReference type="EMBL" id="AKJ70673.1"/>
    </source>
</evidence>
<proteinExistence type="predicted"/>
<feature type="modified residue" description="4-aspartylphosphate" evidence="2">
    <location>
        <position position="53"/>
    </location>
</feature>
<dbReference type="Proteomes" id="UP000036700">
    <property type="component" value="Chromosome"/>
</dbReference>
<evidence type="ECO:0000256" key="1">
    <source>
        <dbReference type="ARBA" id="ARBA00022553"/>
    </source>
</evidence>
<keyword evidence="1 2" id="KW-0597">Phosphoprotein</keyword>
<keyword evidence="5" id="KW-1185">Reference proteome</keyword>
<dbReference type="SMART" id="SM00448">
    <property type="entry name" value="REC"/>
    <property type="match status" value="1"/>
</dbReference>
<dbReference type="EMBL" id="CP011568">
    <property type="protein sequence ID" value="AKJ70673.1"/>
    <property type="molecule type" value="Genomic_DNA"/>
</dbReference>
<dbReference type="PANTHER" id="PTHR44591">
    <property type="entry name" value="STRESS RESPONSE REGULATOR PROTEIN 1"/>
    <property type="match status" value="1"/>
</dbReference>
<feature type="domain" description="Response regulatory" evidence="3">
    <location>
        <begin position="4"/>
        <end position="120"/>
    </location>
</feature>
<dbReference type="OrthoDB" id="9801101at2"/>
<dbReference type="GO" id="GO:0000160">
    <property type="term" value="P:phosphorelay signal transduction system"/>
    <property type="evidence" value="ECO:0007669"/>
    <property type="project" value="InterPro"/>
</dbReference>
<organism evidence="4 5">
    <name type="scientific">Pandoraea thiooxydans</name>
    <dbReference type="NCBI Taxonomy" id="445709"/>
    <lineage>
        <taxon>Bacteria</taxon>
        <taxon>Pseudomonadati</taxon>
        <taxon>Pseudomonadota</taxon>
        <taxon>Betaproteobacteria</taxon>
        <taxon>Burkholderiales</taxon>
        <taxon>Burkholderiaceae</taxon>
        <taxon>Pandoraea</taxon>
    </lineage>
</organism>
<dbReference type="Gene3D" id="3.40.50.2300">
    <property type="match status" value="1"/>
</dbReference>
<evidence type="ECO:0000259" key="3">
    <source>
        <dbReference type="PROSITE" id="PS50110"/>
    </source>
</evidence>
<name>A0A0G3EUD8_9BURK</name>
<protein>
    <submittedName>
        <fullName evidence="4">Two-component system response regulator</fullName>
    </submittedName>
</protein>
<dbReference type="PANTHER" id="PTHR44591:SF25">
    <property type="entry name" value="CHEMOTAXIS TWO-COMPONENT RESPONSE REGULATOR"/>
    <property type="match status" value="1"/>
</dbReference>
<evidence type="ECO:0000256" key="2">
    <source>
        <dbReference type="PROSITE-ProRule" id="PRU00169"/>
    </source>
</evidence>
<sequence length="134" mass="13856">MTQSILSVDDSAAMRQIISASLSEAGYRVNTACDGAAALELARGERFDLVLTDQHMPGMDGLALIRALRALPGYGSAPILVLTTEVDGAYKEAARDAGASGWLLKPVDPAMLIEVVGALLGASAASIQANNERG</sequence>
<gene>
    <name evidence="4" type="ORF">ABW99_17255</name>
</gene>
<dbReference type="InterPro" id="IPR001789">
    <property type="entry name" value="Sig_transdc_resp-reg_receiver"/>
</dbReference>
<dbReference type="PROSITE" id="PS50110">
    <property type="entry name" value="RESPONSE_REGULATORY"/>
    <property type="match status" value="1"/>
</dbReference>
<dbReference type="Pfam" id="PF00072">
    <property type="entry name" value="Response_reg"/>
    <property type="match status" value="1"/>
</dbReference>
<dbReference type="KEGG" id="ptx:ABW99_17255"/>
<dbReference type="InterPro" id="IPR050595">
    <property type="entry name" value="Bact_response_regulator"/>
</dbReference>
<dbReference type="AlphaFoldDB" id="A0A0G3EUD8"/>
<dbReference type="PATRIC" id="fig|445709.3.peg.3645"/>
<reference evidence="5" key="1">
    <citation type="submission" date="2015-06" db="EMBL/GenBank/DDBJ databases">
        <authorList>
            <person name="Lim Y.L."/>
            <person name="Ee R."/>
            <person name="Yong D."/>
            <person name="How K.Y."/>
            <person name="Yin W.F."/>
            <person name="Chan K.G."/>
        </authorList>
    </citation>
    <scope>NUCLEOTIDE SEQUENCE [LARGE SCALE GENOMIC DNA]</scope>
    <source>
        <strain evidence="5">DSM 25325</strain>
    </source>
</reference>
<accession>A0A0G3EUD8</accession>
<dbReference type="RefSeq" id="WP_047216763.1">
    <property type="nucleotide sequence ID" value="NZ_CP011568.3"/>
</dbReference>